<accession>A0ABS7E564</accession>
<dbReference type="InterPro" id="IPR011249">
    <property type="entry name" value="Metalloenz_LuxS/M16"/>
</dbReference>
<dbReference type="RefSeq" id="WP_220110180.1">
    <property type="nucleotide sequence ID" value="NZ_JAHZST010000009.1"/>
</dbReference>
<dbReference type="EMBL" id="JAHZST010000009">
    <property type="protein sequence ID" value="MBW8184690.1"/>
    <property type="molecule type" value="Genomic_DNA"/>
</dbReference>
<organism evidence="3 4">
    <name type="scientific">Shewanella nanhaiensis</name>
    <dbReference type="NCBI Taxonomy" id="2864872"/>
    <lineage>
        <taxon>Bacteria</taxon>
        <taxon>Pseudomonadati</taxon>
        <taxon>Pseudomonadota</taxon>
        <taxon>Gammaproteobacteria</taxon>
        <taxon>Alteromonadales</taxon>
        <taxon>Shewanellaceae</taxon>
        <taxon>Shewanella</taxon>
    </lineage>
</organism>
<evidence type="ECO:0000259" key="2">
    <source>
        <dbReference type="Pfam" id="PF00675"/>
    </source>
</evidence>
<keyword evidence="4" id="KW-1185">Reference proteome</keyword>
<dbReference type="Pfam" id="PF00675">
    <property type="entry name" value="Peptidase_M16"/>
    <property type="match status" value="1"/>
</dbReference>
<feature type="domain" description="Peptidase M16 N-terminal" evidence="2">
    <location>
        <begin position="72"/>
        <end position="153"/>
    </location>
</feature>
<dbReference type="PANTHER" id="PTHR43016">
    <property type="entry name" value="PRESEQUENCE PROTEASE"/>
    <property type="match status" value="1"/>
</dbReference>
<evidence type="ECO:0000313" key="4">
    <source>
        <dbReference type="Proteomes" id="UP001195963"/>
    </source>
</evidence>
<feature type="region of interest" description="Disordered" evidence="1">
    <location>
        <begin position="253"/>
        <end position="282"/>
    </location>
</feature>
<dbReference type="Gene3D" id="3.30.830.10">
    <property type="entry name" value="Metalloenzyme, LuxS/M16 peptidase-like"/>
    <property type="match status" value="1"/>
</dbReference>
<dbReference type="InterPro" id="IPR011765">
    <property type="entry name" value="Pept_M16_N"/>
</dbReference>
<dbReference type="Proteomes" id="UP001195963">
    <property type="component" value="Unassembled WGS sequence"/>
</dbReference>
<proteinExistence type="predicted"/>
<sequence length="641" mass="71944">MSSHFQQEEVLNFPEYAATGYRHSSGLLHLDIKQQGSLPSLNSQTAPHSTPEPKKKSTAYIAVFFIKTPSHDDSGLTHALEHLVFRRSKAYPHLSTLFQLTSLTSASINASTLDEYTCFHCTSDNRYDFELALEYLIHGILSPVITQDDLTQEVYDGNHCGVIFQELKGCERKPDHLEQMQILRGDTAPQRIHCYGGVSNTLGQLTLGSIIEYHQTHYQASKIELFTVLPDNNEIAQLHGLLDKALTRLGQSKPSAKTDLSTSVAKSDASAHTSSEKGEAQTYQESPEKIYTWWLDSGYLNLILAQFDELVALVDKAGTKILAISTDFNKLQQFALRVISRPNQIQQTQETLLHYLSTQNLEPTIPDRRNPRYPEQINNIIQFHTLRNTHFKVKQCDLLEQLKQPPLSSRLAHIQTNGKKIHDNLSALKAVFSSVHEPLAIPSAICQVQLKHYESKTSSAVSGYCKQSKLPQPLHILYLKLNQLKENEHSPAFNVNVTKASQAKSEEHWLCSVSIDSDEQLTAWLTSFVLGASSLFLQPRLSGECYSIASLYLSDTKELILYSAFDINASSRGETVSNSLKGISEETAFITGALSLAKRKLQILHLAFDIDKQKELKSNLNQITDKTLVGFIREIQRLITR</sequence>
<evidence type="ECO:0000256" key="1">
    <source>
        <dbReference type="SAM" id="MobiDB-lite"/>
    </source>
</evidence>
<dbReference type="PANTHER" id="PTHR43016:SF16">
    <property type="entry name" value="METALLOPROTEASE, PUTATIVE (AFU_ORTHOLOGUE AFUA_4G07610)-RELATED"/>
    <property type="match status" value="1"/>
</dbReference>
<gene>
    <name evidence="3" type="ORF">K0625_13530</name>
</gene>
<name>A0ABS7E564_9GAMM</name>
<dbReference type="SUPFAM" id="SSF63411">
    <property type="entry name" value="LuxS/MPP-like metallohydrolase"/>
    <property type="match status" value="1"/>
</dbReference>
<feature type="compositionally biased region" description="Polar residues" evidence="1">
    <location>
        <begin position="253"/>
        <end position="273"/>
    </location>
</feature>
<comment type="caution">
    <text evidence="3">The sequence shown here is derived from an EMBL/GenBank/DDBJ whole genome shotgun (WGS) entry which is preliminary data.</text>
</comment>
<reference evidence="3 4" key="1">
    <citation type="submission" date="2021-07" db="EMBL/GenBank/DDBJ databases">
        <title>Shewanella sp. nov, isolated from SCS.</title>
        <authorList>
            <person name="Cao W.R."/>
        </authorList>
    </citation>
    <scope>NUCLEOTIDE SEQUENCE [LARGE SCALE GENOMIC DNA]</scope>
    <source>
        <strain evidence="3 4">NR704-98</strain>
    </source>
</reference>
<protein>
    <submittedName>
        <fullName evidence="3">Insulinase family protein</fullName>
    </submittedName>
</protein>
<evidence type="ECO:0000313" key="3">
    <source>
        <dbReference type="EMBL" id="MBW8184690.1"/>
    </source>
</evidence>